<name>A0A517N1D1_9BACT</name>
<dbReference type="Proteomes" id="UP000319852">
    <property type="component" value="Chromosome"/>
</dbReference>
<evidence type="ECO:0000313" key="2">
    <source>
        <dbReference type="Proteomes" id="UP000319852"/>
    </source>
</evidence>
<dbReference type="AlphaFoldDB" id="A0A517N1D1"/>
<accession>A0A517N1D1</accession>
<organism evidence="1 2">
    <name type="scientific">Adhaeretor mobilis</name>
    <dbReference type="NCBI Taxonomy" id="1930276"/>
    <lineage>
        <taxon>Bacteria</taxon>
        <taxon>Pseudomonadati</taxon>
        <taxon>Planctomycetota</taxon>
        <taxon>Planctomycetia</taxon>
        <taxon>Pirellulales</taxon>
        <taxon>Lacipirellulaceae</taxon>
        <taxon>Adhaeretor</taxon>
    </lineage>
</organism>
<protein>
    <submittedName>
        <fullName evidence="1">Uncharacterized protein</fullName>
    </submittedName>
</protein>
<evidence type="ECO:0000313" key="1">
    <source>
        <dbReference type="EMBL" id="QDT00935.1"/>
    </source>
</evidence>
<keyword evidence="2" id="KW-1185">Reference proteome</keyword>
<dbReference type="EMBL" id="CP036263">
    <property type="protein sequence ID" value="QDT00935.1"/>
    <property type="molecule type" value="Genomic_DNA"/>
</dbReference>
<sequence length="526" mass="59078">MLGFSLSTAYGEPADRKSSAVEIPKTRTLVWQESSELTNKILEYWADHPLGDWKSEGKMRVPRALMGRFALRRDLDAANAYLLQVKPWGNVGSTWSKHPEGDYDFTLAGLVPILFLFGEDPNVLFPETRTHLLNVLMTEDGGDPLVTVPRTMGLVRDTENHLLMTEGSRFLKNRWMALHGSEDPRFDNTTNGLELWLLDMLENLRMEGLYEFNSIPYQGYTLTALLNLEAFGSPRIRRSARRVLDQLNWKYAIGSLSLRRFPPFRRQYRHATTTSLDGDYHTALMKTWMSLSPDSPANLEVHAGGLHHALWACWAPYRLPDKTAKWILTKPEEFYVRIGHGPGASPEIYSGGPGYLLSAGGVHRGMMSQIVSRPITLLLDDGATDLSEVLYLAGPGTAYRGWNNTGVWRNLAVAGGPVQIPQSWTPDATGPNWRVFHRGENLCVAVHSRPDLGIVYVSRSDDAQIVAKTLEETNGDATQLGESFLTPGGQRISFDVNAKQDQWVFFSLNQEPLDREFDTWPSLSDE</sequence>
<gene>
    <name evidence="1" type="ORF">HG15A2_42770</name>
</gene>
<reference evidence="1 2" key="1">
    <citation type="submission" date="2019-02" db="EMBL/GenBank/DDBJ databases">
        <title>Deep-cultivation of Planctomycetes and their phenomic and genomic characterization uncovers novel biology.</title>
        <authorList>
            <person name="Wiegand S."/>
            <person name="Jogler M."/>
            <person name="Boedeker C."/>
            <person name="Pinto D."/>
            <person name="Vollmers J."/>
            <person name="Rivas-Marin E."/>
            <person name="Kohn T."/>
            <person name="Peeters S.H."/>
            <person name="Heuer A."/>
            <person name="Rast P."/>
            <person name="Oberbeckmann S."/>
            <person name="Bunk B."/>
            <person name="Jeske O."/>
            <person name="Meyerdierks A."/>
            <person name="Storesund J.E."/>
            <person name="Kallscheuer N."/>
            <person name="Luecker S."/>
            <person name="Lage O.M."/>
            <person name="Pohl T."/>
            <person name="Merkel B.J."/>
            <person name="Hornburger P."/>
            <person name="Mueller R.-W."/>
            <person name="Bruemmer F."/>
            <person name="Labrenz M."/>
            <person name="Spormann A.M."/>
            <person name="Op den Camp H."/>
            <person name="Overmann J."/>
            <person name="Amann R."/>
            <person name="Jetten M.S.M."/>
            <person name="Mascher T."/>
            <person name="Medema M.H."/>
            <person name="Devos D.P."/>
            <person name="Kaster A.-K."/>
            <person name="Ovreas L."/>
            <person name="Rohde M."/>
            <person name="Galperin M.Y."/>
            <person name="Jogler C."/>
        </authorList>
    </citation>
    <scope>NUCLEOTIDE SEQUENCE [LARGE SCALE GENOMIC DNA]</scope>
    <source>
        <strain evidence="1 2">HG15A2</strain>
    </source>
</reference>
<dbReference type="KEGG" id="amob:HG15A2_42770"/>
<proteinExistence type="predicted"/>